<dbReference type="SUPFAM" id="SSF48371">
    <property type="entry name" value="ARM repeat"/>
    <property type="match status" value="1"/>
</dbReference>
<accession>A0AAD5M5E2</accession>
<name>A0AAD5M5E2_PYTIN</name>
<evidence type="ECO:0000256" key="2">
    <source>
        <dbReference type="SAM" id="MobiDB-lite"/>
    </source>
</evidence>
<feature type="compositionally biased region" description="Basic and acidic residues" evidence="2">
    <location>
        <begin position="295"/>
        <end position="314"/>
    </location>
</feature>
<dbReference type="InterPro" id="IPR007701">
    <property type="entry name" value="Interferon-rel_develop_reg_N"/>
</dbReference>
<feature type="region of interest" description="Disordered" evidence="2">
    <location>
        <begin position="1"/>
        <end position="34"/>
    </location>
</feature>
<dbReference type="Proteomes" id="UP001209570">
    <property type="component" value="Unassembled WGS sequence"/>
</dbReference>
<organism evidence="4 5">
    <name type="scientific">Pythium insidiosum</name>
    <name type="common">Pythiosis disease agent</name>
    <dbReference type="NCBI Taxonomy" id="114742"/>
    <lineage>
        <taxon>Eukaryota</taxon>
        <taxon>Sar</taxon>
        <taxon>Stramenopiles</taxon>
        <taxon>Oomycota</taxon>
        <taxon>Peronosporomycetes</taxon>
        <taxon>Pythiales</taxon>
        <taxon>Pythiaceae</taxon>
        <taxon>Pythium</taxon>
    </lineage>
</organism>
<feature type="domain" description="Interferon-related developmental regulator N-terminal" evidence="3">
    <location>
        <begin position="99"/>
        <end position="185"/>
    </location>
</feature>
<proteinExistence type="inferred from homology"/>
<evidence type="ECO:0000313" key="4">
    <source>
        <dbReference type="EMBL" id="KAJ0405005.1"/>
    </source>
</evidence>
<protein>
    <recommendedName>
        <fullName evidence="3">Interferon-related developmental regulator N-terminal domain-containing protein</fullName>
    </recommendedName>
</protein>
<feature type="domain" description="Interferon-related developmental regulator N-terminal" evidence="3">
    <location>
        <begin position="35"/>
        <end position="93"/>
    </location>
</feature>
<evidence type="ECO:0000313" key="5">
    <source>
        <dbReference type="Proteomes" id="UP001209570"/>
    </source>
</evidence>
<dbReference type="PANTHER" id="PTHR12354">
    <property type="entry name" value="INTERFERON-RELATED DEVELOPMENTAL REGULATOR"/>
    <property type="match status" value="1"/>
</dbReference>
<comment type="caution">
    <text evidence="4">The sequence shown here is derived from an EMBL/GenBank/DDBJ whole genome shotgun (WGS) entry which is preliminary data.</text>
</comment>
<dbReference type="PANTHER" id="PTHR12354:SF1">
    <property type="entry name" value="INTERFERON-RELATED DEVELOPMENTAL REGULATOR 1"/>
    <property type="match status" value="1"/>
</dbReference>
<dbReference type="EMBL" id="JAKCXM010000052">
    <property type="protein sequence ID" value="KAJ0405005.1"/>
    <property type="molecule type" value="Genomic_DNA"/>
</dbReference>
<comment type="similarity">
    <text evidence="1">Belongs to the IFRD family.</text>
</comment>
<dbReference type="Pfam" id="PF05004">
    <property type="entry name" value="IFRD"/>
    <property type="match status" value="3"/>
</dbReference>
<evidence type="ECO:0000256" key="1">
    <source>
        <dbReference type="ARBA" id="ARBA00008828"/>
    </source>
</evidence>
<feature type="compositionally biased region" description="Basic residues" evidence="2">
    <location>
        <begin position="1"/>
        <end position="12"/>
    </location>
</feature>
<dbReference type="AlphaFoldDB" id="A0AAD5M5E2"/>
<evidence type="ECO:0000259" key="3">
    <source>
        <dbReference type="Pfam" id="PF05004"/>
    </source>
</evidence>
<feature type="region of interest" description="Disordered" evidence="2">
    <location>
        <begin position="295"/>
        <end position="330"/>
    </location>
</feature>
<dbReference type="InterPro" id="IPR016024">
    <property type="entry name" value="ARM-type_fold"/>
</dbReference>
<feature type="domain" description="Interferon-related developmental regulator N-terminal" evidence="3">
    <location>
        <begin position="192"/>
        <end position="228"/>
    </location>
</feature>
<keyword evidence="5" id="KW-1185">Reference proteome</keyword>
<gene>
    <name evidence="4" type="ORF">P43SY_004922</name>
</gene>
<reference evidence="4" key="1">
    <citation type="submission" date="2021-12" db="EMBL/GenBank/DDBJ databases">
        <title>Prjna785345.</title>
        <authorList>
            <person name="Rujirawat T."/>
            <person name="Krajaejun T."/>
        </authorList>
    </citation>
    <scope>NUCLEOTIDE SEQUENCE</scope>
    <source>
        <strain evidence="4">Pi057C3</strain>
    </source>
</reference>
<dbReference type="InterPro" id="IPR039777">
    <property type="entry name" value="IFRD"/>
</dbReference>
<sequence>MGKKRATGGRKMRHDDYDEDDTTSIASIETGRSIASEDADFYDTYTKSDGEEEDIDQAIEELTERRTTTRVAALEKLYNHVLHYYPADEISDSLIFGGDNEGFYQRSKSVLEPLAKTAKMQKVKSAAMRSLAMICHVCSVEEENADELLDMYTKFLDVKIVASVCASALEAWGILASSLPDEVLAADTFIDKSIVEKLRAMSKDSSKKNSKKDRKVQRSVFRDIHATLANGDSPQVAFVVKGEHLDVSSWKSVIQFEAIKNVLHSGLQEHIKFNNILRHMLDLPEVIEERANDRRDVFDKKSSSRKSRSNELKGERRRKQHMQESFLDDY</sequence>